<organism evidence="1 2">
    <name type="scientific">Kuraishia capsulata CBS 1993</name>
    <dbReference type="NCBI Taxonomy" id="1382522"/>
    <lineage>
        <taxon>Eukaryota</taxon>
        <taxon>Fungi</taxon>
        <taxon>Dikarya</taxon>
        <taxon>Ascomycota</taxon>
        <taxon>Saccharomycotina</taxon>
        <taxon>Pichiomycetes</taxon>
        <taxon>Pichiales</taxon>
        <taxon>Pichiaceae</taxon>
        <taxon>Kuraishia</taxon>
    </lineage>
</organism>
<dbReference type="Proteomes" id="UP000019384">
    <property type="component" value="Unassembled WGS sequence"/>
</dbReference>
<gene>
    <name evidence="1" type="ORF">KUCA_T00002878001</name>
</gene>
<proteinExistence type="predicted"/>
<dbReference type="EMBL" id="HG793127">
    <property type="protein sequence ID" value="CDK26903.1"/>
    <property type="molecule type" value="Genomic_DNA"/>
</dbReference>
<reference evidence="1" key="2">
    <citation type="submission" date="2014-02" db="EMBL/GenBank/DDBJ databases">
        <title>Complete DNA sequence of /Kuraishia capsulata/ illustrates novel genomic features among budding yeasts (/Saccharomycotina/).</title>
        <authorList>
            <person name="Morales L."/>
            <person name="Noel B."/>
            <person name="Porcel B."/>
            <person name="Marcet-Houben M."/>
            <person name="Hullo M-F."/>
            <person name="Sacerdot C."/>
            <person name="Tekaia F."/>
            <person name="Leh-Louis V."/>
            <person name="Despons L."/>
            <person name="Khanna V."/>
            <person name="Aury J-M."/>
            <person name="Barbe V."/>
            <person name="Couloux A."/>
            <person name="Labadie K."/>
            <person name="Pelletier E."/>
            <person name="Souciet J-L."/>
            <person name="Boekhout T."/>
            <person name="Gabaldon T."/>
            <person name="Wincker P."/>
            <person name="Dujon B."/>
        </authorList>
    </citation>
    <scope>NUCLEOTIDE SEQUENCE</scope>
    <source>
        <strain evidence="1">CBS 1993</strain>
    </source>
</reference>
<protein>
    <submittedName>
        <fullName evidence="1">Uncharacterized protein</fullName>
    </submittedName>
</protein>
<evidence type="ECO:0000313" key="1">
    <source>
        <dbReference type="EMBL" id="CDK26903.1"/>
    </source>
</evidence>
<sequence>MESSLDAERLKRLLKSVKANEVGPRILHNSNALALMLAQTPRNQNLDRLAQLMFVSSLVRSSKSFLSQSKSLTRLQRFLAGTASTHSSGASSSLTAVSPKISQKESQGFARPSPLLRDGEHTTVDELLAKYTRAETYVLDNLESAISVLDNFYFLSRMLRLKDSKAFRLVNKVIVQTSKVWMVIILLTMKNLAIRYYRVSKAEVQVKSEVNQLRALSGGDSANGIILGSVTYDSEMKLLKIEAEKLQIVLEIIGNLNELAFCVIEVMGLDVPNFVNNTLGVLSWIMSLYRMSKDGESESGNQEVDAILREYGK</sequence>
<name>W6MLB9_9ASCO</name>
<dbReference type="OrthoDB" id="3993572at2759"/>
<evidence type="ECO:0000313" key="2">
    <source>
        <dbReference type="Proteomes" id="UP000019384"/>
    </source>
</evidence>
<dbReference type="GeneID" id="34520287"/>
<dbReference type="RefSeq" id="XP_022458899.1">
    <property type="nucleotide sequence ID" value="XM_022603167.1"/>
</dbReference>
<dbReference type="AlphaFoldDB" id="W6MLB9"/>
<keyword evidence="2" id="KW-1185">Reference proteome</keyword>
<dbReference type="HOGENOM" id="CLU_888682_0_0_1"/>
<reference evidence="1" key="1">
    <citation type="submission" date="2013-12" db="EMBL/GenBank/DDBJ databases">
        <authorList>
            <person name="Genoscope - CEA"/>
        </authorList>
    </citation>
    <scope>NUCLEOTIDE SEQUENCE</scope>
    <source>
        <strain evidence="1">CBS 1993</strain>
    </source>
</reference>
<accession>W6MLB9</accession>